<dbReference type="AlphaFoldDB" id="A0A8J7H425"/>
<accession>A0A8J7H425</accession>
<dbReference type="PANTHER" id="PTHR10629:SF52">
    <property type="entry name" value="DNA (CYTOSINE-5)-METHYLTRANSFERASE 1"/>
    <property type="match status" value="1"/>
</dbReference>
<keyword evidence="3" id="KW-0808">Transferase</keyword>
<dbReference type="Proteomes" id="UP000599391">
    <property type="component" value="Unassembled WGS sequence"/>
</dbReference>
<dbReference type="GO" id="GO:0044027">
    <property type="term" value="P:negative regulation of gene expression via chromosomal CpG island methylation"/>
    <property type="evidence" value="ECO:0007669"/>
    <property type="project" value="TreeGrafter"/>
</dbReference>
<dbReference type="GO" id="GO:0009307">
    <property type="term" value="P:DNA restriction-modification system"/>
    <property type="evidence" value="ECO:0007669"/>
    <property type="project" value="UniProtKB-KW"/>
</dbReference>
<dbReference type="InterPro" id="IPR029063">
    <property type="entry name" value="SAM-dependent_MTases_sf"/>
</dbReference>
<dbReference type="GO" id="GO:0003677">
    <property type="term" value="F:DNA binding"/>
    <property type="evidence" value="ECO:0007669"/>
    <property type="project" value="TreeGrafter"/>
</dbReference>
<dbReference type="GO" id="GO:0003886">
    <property type="term" value="F:DNA (cytosine-5-)-methyltransferase activity"/>
    <property type="evidence" value="ECO:0007669"/>
    <property type="project" value="UniProtKB-EC"/>
</dbReference>
<organism evidence="6 7">
    <name type="scientific">Atlanticothrix silvestris CENA357</name>
    <dbReference type="NCBI Taxonomy" id="1725252"/>
    <lineage>
        <taxon>Bacteria</taxon>
        <taxon>Bacillati</taxon>
        <taxon>Cyanobacteriota</taxon>
        <taxon>Cyanophyceae</taxon>
        <taxon>Nostocales</taxon>
        <taxon>Nodulariaceae</taxon>
        <taxon>Atlanticothrix</taxon>
        <taxon>Atlanticothrix silvestris</taxon>
    </lineage>
</organism>
<keyword evidence="4" id="KW-0949">S-adenosyl-L-methionine</keyword>
<keyword evidence="2 6" id="KW-0489">Methyltransferase</keyword>
<keyword evidence="7" id="KW-1185">Reference proteome</keyword>
<dbReference type="PROSITE" id="PS00095">
    <property type="entry name" value="C5_MTASE_2"/>
    <property type="match status" value="1"/>
</dbReference>
<dbReference type="Pfam" id="PF00145">
    <property type="entry name" value="DNA_methylase"/>
    <property type="match status" value="1"/>
</dbReference>
<name>A0A8J7H425_9CYAN</name>
<dbReference type="GO" id="GO:0032259">
    <property type="term" value="P:methylation"/>
    <property type="evidence" value="ECO:0007669"/>
    <property type="project" value="UniProtKB-KW"/>
</dbReference>
<evidence type="ECO:0000313" key="7">
    <source>
        <dbReference type="Proteomes" id="UP000599391"/>
    </source>
</evidence>
<evidence type="ECO:0000256" key="5">
    <source>
        <dbReference type="ARBA" id="ARBA00022747"/>
    </source>
</evidence>
<protein>
    <recommendedName>
        <fullName evidence="1">DNA (cytosine-5-)-methyltransferase</fullName>
        <ecNumber evidence="1">2.1.1.37</ecNumber>
    </recommendedName>
</protein>
<dbReference type="PANTHER" id="PTHR10629">
    <property type="entry name" value="CYTOSINE-SPECIFIC METHYLTRANSFERASE"/>
    <property type="match status" value="1"/>
</dbReference>
<proteinExistence type="predicted"/>
<gene>
    <name evidence="6" type="ORF">I8751_02590</name>
</gene>
<evidence type="ECO:0000256" key="4">
    <source>
        <dbReference type="ARBA" id="ARBA00022691"/>
    </source>
</evidence>
<keyword evidence="5" id="KW-0680">Restriction system</keyword>
<reference evidence="6 7" key="1">
    <citation type="journal article" date="2021" name="Int. J. Syst. Evol. Microbiol.">
        <title>Amazonocrinis nigriterrae gen. nov., sp. nov., Atlanticothrix silvestris gen. nov., sp. nov. and Dendronalium phyllosphericum gen. nov., sp. nov., nostocacean cyanobacteria from Brazilian environments.</title>
        <authorList>
            <person name="Alvarenga D.O."/>
            <person name="Andreote A.P.D."/>
            <person name="Branco L.H.Z."/>
            <person name="Delbaje E."/>
            <person name="Cruz R.B."/>
            <person name="Varani A.M."/>
            <person name="Fiore M.F."/>
        </authorList>
    </citation>
    <scope>NUCLEOTIDE SEQUENCE [LARGE SCALE GENOMIC DNA]</scope>
    <source>
        <strain evidence="6 7">CENA357</strain>
    </source>
</reference>
<evidence type="ECO:0000313" key="6">
    <source>
        <dbReference type="EMBL" id="MBH8551288.1"/>
    </source>
</evidence>
<comment type="caution">
    <text evidence="6">The sequence shown here is derived from an EMBL/GenBank/DDBJ whole genome shotgun (WGS) entry which is preliminary data.</text>
</comment>
<dbReference type="SUPFAM" id="SSF53335">
    <property type="entry name" value="S-adenosyl-L-methionine-dependent methyltransferases"/>
    <property type="match status" value="1"/>
</dbReference>
<dbReference type="EMBL" id="JAECZB010000003">
    <property type="protein sequence ID" value="MBH8551288.1"/>
    <property type="molecule type" value="Genomic_DNA"/>
</dbReference>
<dbReference type="InterPro" id="IPR001525">
    <property type="entry name" value="C5_MeTfrase"/>
</dbReference>
<evidence type="ECO:0000256" key="1">
    <source>
        <dbReference type="ARBA" id="ARBA00011975"/>
    </source>
</evidence>
<dbReference type="InterPro" id="IPR050390">
    <property type="entry name" value="C5-Methyltransferase"/>
</dbReference>
<dbReference type="Gene3D" id="3.90.120.10">
    <property type="entry name" value="DNA Methylase, subunit A, domain 2"/>
    <property type="match status" value="1"/>
</dbReference>
<evidence type="ECO:0000256" key="3">
    <source>
        <dbReference type="ARBA" id="ARBA00022679"/>
    </source>
</evidence>
<dbReference type="Gene3D" id="3.40.50.150">
    <property type="entry name" value="Vaccinia Virus protein VP39"/>
    <property type="match status" value="1"/>
</dbReference>
<evidence type="ECO:0000256" key="2">
    <source>
        <dbReference type="ARBA" id="ARBA00022603"/>
    </source>
</evidence>
<dbReference type="InterPro" id="IPR031303">
    <property type="entry name" value="C5_meth_CS"/>
</dbReference>
<dbReference type="EC" id="2.1.1.37" evidence="1"/>
<sequence>MQISSEVETAIDVIIGGPPCQAFARVGRSKLREIADHPEAFRQDPRANLYLRYLNYVKSLNILSEKLEQLKIAGIKVEFNSVEFYDLKKKIVPPYDPFKFPNKWRKIEADKPARTLMAHLGKDTYSHIHYDSIQARTISVREAARLQSFPDGFTFVGTMNSAFRQIGNAVPPLLAKAIANQMFEQIQTAILCKESLLLKDLLPQT</sequence>